<sequence length="201" mass="22501">MSDPRLEYPLLWAMGRPRAEQRQPLRSKVPLARATDDLLYELQLLGATAIIISCNVEPLKQFLSYPEPYVLPQDPGVAVYFTLNGVSYIFACDAIDAVQGNMRAIGQLLREKRLLTEQYPCASIERELAGYKTAMVPVEASPRRKPWWKVLYVSPDAPLAVIEAAYKGLAKIVHSDLVRDGSDAAMAELNRAVEEARLTKR</sequence>
<dbReference type="Gene3D" id="1.10.287.110">
    <property type="entry name" value="DnaJ domain"/>
    <property type="match status" value="1"/>
</dbReference>
<keyword evidence="2" id="KW-1185">Reference proteome</keyword>
<comment type="caution">
    <text evidence="1">The sequence shown here is derived from an EMBL/GenBank/DDBJ whole genome shotgun (WGS) entry which is preliminary data.</text>
</comment>
<reference evidence="1 2" key="1">
    <citation type="submission" date="2022-04" db="EMBL/GenBank/DDBJ databases">
        <title>Positive selection, recombination, and allopatry shape intraspecific diversity of widespread and dominant cyanobacteria.</title>
        <authorList>
            <person name="Wei J."/>
            <person name="Shu W."/>
            <person name="Hu C."/>
        </authorList>
    </citation>
    <scope>NUCLEOTIDE SEQUENCE [LARGE SCALE GENOMIC DNA]</scope>
    <source>
        <strain evidence="1 2">AS-A4</strain>
    </source>
</reference>
<dbReference type="EMBL" id="JAMPLM010000051">
    <property type="protein sequence ID" value="MEP1062052.1"/>
    <property type="molecule type" value="Genomic_DNA"/>
</dbReference>
<evidence type="ECO:0000313" key="1">
    <source>
        <dbReference type="EMBL" id="MEP1062052.1"/>
    </source>
</evidence>
<dbReference type="InterPro" id="IPR036869">
    <property type="entry name" value="J_dom_sf"/>
</dbReference>
<dbReference type="SUPFAM" id="SSF46565">
    <property type="entry name" value="Chaperone J-domain"/>
    <property type="match status" value="1"/>
</dbReference>
<dbReference type="RefSeq" id="WP_190449444.1">
    <property type="nucleotide sequence ID" value="NZ_JAMPLM010000051.1"/>
</dbReference>
<protein>
    <recommendedName>
        <fullName evidence="3">J domain-containing protein</fullName>
    </recommendedName>
</protein>
<evidence type="ECO:0000313" key="2">
    <source>
        <dbReference type="Proteomes" id="UP001476950"/>
    </source>
</evidence>
<accession>A0ABV0KS43</accession>
<proteinExistence type="predicted"/>
<dbReference type="Proteomes" id="UP001476950">
    <property type="component" value="Unassembled WGS sequence"/>
</dbReference>
<organism evidence="1 2">
    <name type="scientific">Stenomitos frigidus AS-A4</name>
    <dbReference type="NCBI Taxonomy" id="2933935"/>
    <lineage>
        <taxon>Bacteria</taxon>
        <taxon>Bacillati</taxon>
        <taxon>Cyanobacteriota</taxon>
        <taxon>Cyanophyceae</taxon>
        <taxon>Leptolyngbyales</taxon>
        <taxon>Leptolyngbyaceae</taxon>
        <taxon>Stenomitos</taxon>
    </lineage>
</organism>
<gene>
    <name evidence="1" type="ORF">NDI38_27125</name>
</gene>
<name>A0ABV0KS43_9CYAN</name>
<evidence type="ECO:0008006" key="3">
    <source>
        <dbReference type="Google" id="ProtNLM"/>
    </source>
</evidence>